<proteinExistence type="predicted"/>
<sequence>MIKEVLEKQDDSQSDSFADLTDSESIRSGESTQSTETDVMTEESFQTVEDDLSESKIDTEPVIVAQKGEADDDVFMAPGASSLEEKDTLR</sequence>
<comment type="caution">
    <text evidence="1">The sequence shown here is derived from an EMBL/GenBank/DDBJ whole genome shotgun (WGS) entry which is preliminary data.</text>
</comment>
<keyword evidence="2" id="KW-1185">Reference proteome</keyword>
<reference evidence="2" key="1">
    <citation type="journal article" date="2022" name="Mol. Ecol. Resour.">
        <title>The genomes of chicory, endive, great burdock and yacon provide insights into Asteraceae palaeo-polyploidization history and plant inulin production.</title>
        <authorList>
            <person name="Fan W."/>
            <person name="Wang S."/>
            <person name="Wang H."/>
            <person name="Wang A."/>
            <person name="Jiang F."/>
            <person name="Liu H."/>
            <person name="Zhao H."/>
            <person name="Xu D."/>
            <person name="Zhang Y."/>
        </authorList>
    </citation>
    <scope>NUCLEOTIDE SEQUENCE [LARGE SCALE GENOMIC DNA]</scope>
    <source>
        <strain evidence="2">cv. Yunnan</strain>
    </source>
</reference>
<reference evidence="1 2" key="2">
    <citation type="journal article" date="2022" name="Mol. Ecol. Resour.">
        <title>The genomes of chicory, endive, great burdock and yacon provide insights into Asteraceae paleo-polyploidization history and plant inulin production.</title>
        <authorList>
            <person name="Fan W."/>
            <person name="Wang S."/>
            <person name="Wang H."/>
            <person name="Wang A."/>
            <person name="Jiang F."/>
            <person name="Liu H."/>
            <person name="Zhao H."/>
            <person name="Xu D."/>
            <person name="Zhang Y."/>
        </authorList>
    </citation>
    <scope>NUCLEOTIDE SEQUENCE [LARGE SCALE GENOMIC DNA]</scope>
    <source>
        <strain evidence="2">cv. Yunnan</strain>
        <tissue evidence="1">Leaves</tissue>
    </source>
</reference>
<accession>A0ACB9IS12</accession>
<gene>
    <name evidence="1" type="ORF">L1987_20524</name>
</gene>
<protein>
    <submittedName>
        <fullName evidence="1">Uncharacterized protein</fullName>
    </submittedName>
</protein>
<evidence type="ECO:0000313" key="1">
    <source>
        <dbReference type="EMBL" id="KAI3810892.1"/>
    </source>
</evidence>
<dbReference type="EMBL" id="CM042024">
    <property type="protein sequence ID" value="KAI3810892.1"/>
    <property type="molecule type" value="Genomic_DNA"/>
</dbReference>
<organism evidence="1 2">
    <name type="scientific">Smallanthus sonchifolius</name>
    <dbReference type="NCBI Taxonomy" id="185202"/>
    <lineage>
        <taxon>Eukaryota</taxon>
        <taxon>Viridiplantae</taxon>
        <taxon>Streptophyta</taxon>
        <taxon>Embryophyta</taxon>
        <taxon>Tracheophyta</taxon>
        <taxon>Spermatophyta</taxon>
        <taxon>Magnoliopsida</taxon>
        <taxon>eudicotyledons</taxon>
        <taxon>Gunneridae</taxon>
        <taxon>Pentapetalae</taxon>
        <taxon>asterids</taxon>
        <taxon>campanulids</taxon>
        <taxon>Asterales</taxon>
        <taxon>Asteraceae</taxon>
        <taxon>Asteroideae</taxon>
        <taxon>Heliantheae alliance</taxon>
        <taxon>Millerieae</taxon>
        <taxon>Smallanthus</taxon>
    </lineage>
</organism>
<name>A0ACB9IS12_9ASTR</name>
<evidence type="ECO:0000313" key="2">
    <source>
        <dbReference type="Proteomes" id="UP001056120"/>
    </source>
</evidence>
<dbReference type="Proteomes" id="UP001056120">
    <property type="component" value="Linkage Group LG07"/>
</dbReference>